<feature type="transmembrane region" description="Helical" evidence="12">
    <location>
        <begin position="849"/>
        <end position="868"/>
    </location>
</feature>
<keyword evidence="15" id="KW-1185">Reference proteome</keyword>
<feature type="transmembrane region" description="Helical" evidence="12">
    <location>
        <begin position="785"/>
        <end position="808"/>
    </location>
</feature>
<dbReference type="InterPro" id="IPR017852">
    <property type="entry name" value="GPI_EtnP_transferase_1_C"/>
</dbReference>
<evidence type="ECO:0000256" key="4">
    <source>
        <dbReference type="ARBA" id="ARBA00020831"/>
    </source>
</evidence>
<evidence type="ECO:0000313" key="14">
    <source>
        <dbReference type="EMBL" id="CAK9210759.1"/>
    </source>
</evidence>
<dbReference type="EMBL" id="OZ019910">
    <property type="protein sequence ID" value="CAK9210759.1"/>
    <property type="molecule type" value="Genomic_DNA"/>
</dbReference>
<feature type="domain" description="GPI ethanolamine phosphate transferase 1 C-terminal" evidence="13">
    <location>
        <begin position="461"/>
        <end position="947"/>
    </location>
</feature>
<comment type="pathway">
    <text evidence="2 12">Glycolipid biosynthesis; glycosylphosphatidylinositol-anchor biosynthesis.</text>
</comment>
<evidence type="ECO:0000256" key="9">
    <source>
        <dbReference type="ARBA" id="ARBA00022989"/>
    </source>
</evidence>
<keyword evidence="7 12" id="KW-0812">Transmembrane</keyword>
<evidence type="ECO:0000256" key="6">
    <source>
        <dbReference type="ARBA" id="ARBA00022679"/>
    </source>
</evidence>
<feature type="transmembrane region" description="Helical" evidence="12">
    <location>
        <begin position="520"/>
        <end position="538"/>
    </location>
</feature>
<keyword evidence="6 12" id="KW-0808">Transferase</keyword>
<feature type="transmembrane region" description="Helical" evidence="12">
    <location>
        <begin position="960"/>
        <end position="980"/>
    </location>
</feature>
<keyword evidence="5 12" id="KW-0337">GPI-anchor biosynthesis</keyword>
<dbReference type="PANTHER" id="PTHR12250">
    <property type="entry name" value="PHOSPHATIDYLINOSITOL GLYCAN, CLASS N"/>
    <property type="match status" value="1"/>
</dbReference>
<feature type="transmembrane region" description="Helical" evidence="12">
    <location>
        <begin position="704"/>
        <end position="723"/>
    </location>
</feature>
<keyword evidence="11" id="KW-0325">Glycoprotein</keyword>
<dbReference type="CDD" id="cd16020">
    <property type="entry name" value="GPI_EPT_1"/>
    <property type="match status" value="1"/>
</dbReference>
<evidence type="ECO:0000256" key="5">
    <source>
        <dbReference type="ARBA" id="ARBA00022502"/>
    </source>
</evidence>
<dbReference type="InterPro" id="IPR017850">
    <property type="entry name" value="Alkaline_phosphatase_core_sf"/>
</dbReference>
<dbReference type="InterPro" id="IPR037671">
    <property type="entry name" value="PIGN_N"/>
</dbReference>
<sequence>MDLWAIKGNSNHRTTKNKIQMQRRWSEVGLVILGVLLHSSYMLSIFDIYFKTPIVHGMNPEPLGIRAPAKRLVLFIADGMRADKFFEMDTTGKPRAPYLHNIMHNKGRWGVSHARPPTESRPGHVAIIAGLYEDPSAVTKGWKANPVEFDSVFNRSRHTVAFGSPDIVPIFCGGLSNTHWKSYSHEFEDFATDASFLDDWAFDRFGEFLNESRHNMTLAEQIDGDGLIVFLHLLGCDTNGHAHRPYSDIYLNNINLVDRGVKSTVKVMEEYFPDGQTSYIFTADHGMSNKGSHGDGDPANTETPLVAWGAGVRGPGLASPEDDVDDGLRFVDQHTHHEKTPASWGLRNVERTDVNQGDIAPLMSTLLGLPCPLNSVGTLPVEFLALDQEEQAQAMFANAKQVLDQFLRKSQLKQATSLFFKPFGPLIGYKATLVHITNLIAVGQFVLALQSAQDLISLALDGLHYFQTYDWLFLMSTITVGYLGWMLYILLHVLQSYTTFPFFHRKRGLRRSYNSQPGKAVRFAGGVLMGISSLLLIVEQSPPLYHLYLGLAVFFWTEILTDISLLQSIGLAIRSAKLSWLSKAIFACLISFLVLELLVASFFWREVYTGVFLVAGVVGAVVVSCNTPDVSMVPAFVWAACWFMSGFTLMPAQIPDNTSLVVGSGIVVVLLAIIGRWLDCMPSSKPALQRVVCGPSRKSDKSKWLFLIQVMLVLAASAMVWITTSHRTQKKGLPILHQFINWSLAGVSVLLPLKSPRGMLARLISIFLGFAPLFLLLSIGYEALFFSALAMVLFSWVLVESAVCNSIVQGGSTSSPKWEKLNANFLPEPTGLKSSRVAVFSIELLDTRIALCFLVLINVAFFGTGNMASVASFEISSVYRFITIFNPYIMGALLLCKLFVPFILVTCAFSAVTRVLELPRLGCYFIVLLLSDVMTIHFFFLVKNIGSWMDIGQSISHFGIMSAQIVFVLLLFALSSVFTYDFDIMSLQQPAASPALHTTSGHKYK</sequence>
<feature type="transmembrane region" description="Helical" evidence="12">
    <location>
        <begin position="610"/>
        <end position="628"/>
    </location>
</feature>
<dbReference type="PANTHER" id="PTHR12250:SF0">
    <property type="entry name" value="GPI ETHANOLAMINE PHOSPHATE TRANSFERASE 1"/>
    <property type="match status" value="1"/>
</dbReference>
<feature type="transmembrane region" description="Helical" evidence="12">
    <location>
        <begin position="471"/>
        <end position="500"/>
    </location>
</feature>
<evidence type="ECO:0000256" key="10">
    <source>
        <dbReference type="ARBA" id="ARBA00023136"/>
    </source>
</evidence>
<evidence type="ECO:0000256" key="3">
    <source>
        <dbReference type="ARBA" id="ARBA00008400"/>
    </source>
</evidence>
<proteinExistence type="inferred from homology"/>
<keyword evidence="10 12" id="KW-0472">Membrane</keyword>
<feature type="transmembrane region" description="Helical" evidence="12">
    <location>
        <begin position="921"/>
        <end position="940"/>
    </location>
</feature>
<dbReference type="Proteomes" id="UP001497512">
    <property type="component" value="Chromosome 18"/>
</dbReference>
<keyword evidence="8 12" id="KW-0256">Endoplasmic reticulum</keyword>
<feature type="transmembrane region" description="Helical" evidence="12">
    <location>
        <begin position="660"/>
        <end position="678"/>
    </location>
</feature>
<evidence type="ECO:0000259" key="13">
    <source>
        <dbReference type="Pfam" id="PF04987"/>
    </source>
</evidence>
<reference evidence="14" key="1">
    <citation type="submission" date="2024-02" db="EMBL/GenBank/DDBJ databases">
        <authorList>
            <consortium name="ELIXIR-Norway"/>
            <consortium name="Elixir Norway"/>
        </authorList>
    </citation>
    <scope>NUCLEOTIDE SEQUENCE</scope>
</reference>
<accession>A0ABP0U1T1</accession>
<evidence type="ECO:0000256" key="1">
    <source>
        <dbReference type="ARBA" id="ARBA00004477"/>
    </source>
</evidence>
<feature type="transmembrane region" description="Helical" evidence="12">
    <location>
        <begin position="544"/>
        <end position="563"/>
    </location>
</feature>
<comment type="subcellular location">
    <subcellularLocation>
        <location evidence="1 12">Endoplasmic reticulum membrane</location>
        <topology evidence="1 12">Multi-pass membrane protein</topology>
    </subcellularLocation>
</comment>
<organism evidence="14 15">
    <name type="scientific">Sphagnum troendelagicum</name>
    <dbReference type="NCBI Taxonomy" id="128251"/>
    <lineage>
        <taxon>Eukaryota</taxon>
        <taxon>Viridiplantae</taxon>
        <taxon>Streptophyta</taxon>
        <taxon>Embryophyta</taxon>
        <taxon>Bryophyta</taxon>
        <taxon>Sphagnophytina</taxon>
        <taxon>Sphagnopsida</taxon>
        <taxon>Sphagnales</taxon>
        <taxon>Sphagnaceae</taxon>
        <taxon>Sphagnum</taxon>
    </lineage>
</organism>
<evidence type="ECO:0000256" key="11">
    <source>
        <dbReference type="ARBA" id="ARBA00023180"/>
    </source>
</evidence>
<gene>
    <name evidence="14" type="ORF">CSSPTR1EN2_LOCUS10320</name>
</gene>
<comment type="function">
    <text evidence="12">Ethanolamine phosphate transferase involved in glycosylphosphatidylinositol-anchor biosynthesis. Transfers ethanolamine phosphate to the first alpha-1,4-linked mannose of the glycosylphosphatidylinositol precursor of GPI-anchor.</text>
</comment>
<dbReference type="EC" id="2.-.-.-" evidence="12"/>
<feature type="transmembrane region" description="Helical" evidence="12">
    <location>
        <begin position="635"/>
        <end position="654"/>
    </location>
</feature>
<feature type="transmembrane region" description="Helical" evidence="12">
    <location>
        <begin position="584"/>
        <end position="604"/>
    </location>
</feature>
<dbReference type="SUPFAM" id="SSF53649">
    <property type="entry name" value="Alkaline phosphatase-like"/>
    <property type="match status" value="1"/>
</dbReference>
<comment type="similarity">
    <text evidence="3 12">Belongs to the PIGG/PIGN/PIGO family. PIGN subfamily.</text>
</comment>
<evidence type="ECO:0000256" key="2">
    <source>
        <dbReference type="ARBA" id="ARBA00004687"/>
    </source>
</evidence>
<evidence type="ECO:0000256" key="7">
    <source>
        <dbReference type="ARBA" id="ARBA00022692"/>
    </source>
</evidence>
<feature type="transmembrane region" description="Helical" evidence="12">
    <location>
        <begin position="28"/>
        <end position="50"/>
    </location>
</feature>
<feature type="transmembrane region" description="Helical" evidence="12">
    <location>
        <begin position="760"/>
        <end position="779"/>
    </location>
</feature>
<dbReference type="Gene3D" id="3.40.720.10">
    <property type="entry name" value="Alkaline Phosphatase, subunit A"/>
    <property type="match status" value="1"/>
</dbReference>
<protein>
    <recommendedName>
        <fullName evidence="4 12">GPI ethanolamine phosphate transferase 1</fullName>
        <ecNumber evidence="12">2.-.-.-</ecNumber>
    </recommendedName>
</protein>
<evidence type="ECO:0000313" key="15">
    <source>
        <dbReference type="Proteomes" id="UP001497512"/>
    </source>
</evidence>
<dbReference type="InterPro" id="IPR007070">
    <property type="entry name" value="GPI_EtnP_transferase_1"/>
</dbReference>
<evidence type="ECO:0000256" key="12">
    <source>
        <dbReference type="RuleBase" id="RU367138"/>
    </source>
</evidence>
<name>A0ABP0U1T1_9BRYO</name>
<feature type="transmembrane region" description="Helical" evidence="12">
    <location>
        <begin position="735"/>
        <end position="753"/>
    </location>
</feature>
<dbReference type="Pfam" id="PF04987">
    <property type="entry name" value="PigN"/>
    <property type="match status" value="1"/>
</dbReference>
<comment type="caution">
    <text evidence="12">Lacks conserved residue(s) required for the propagation of feature annotation.</text>
</comment>
<keyword evidence="9 12" id="KW-1133">Transmembrane helix</keyword>
<evidence type="ECO:0000256" key="8">
    <source>
        <dbReference type="ARBA" id="ARBA00022824"/>
    </source>
</evidence>
<feature type="transmembrane region" description="Helical" evidence="12">
    <location>
        <begin position="888"/>
        <end position="909"/>
    </location>
</feature>